<name>A0AAW1TI78_9CUCU</name>
<organism evidence="1 2">
    <name type="scientific">Henosepilachna vigintioctopunctata</name>
    <dbReference type="NCBI Taxonomy" id="420089"/>
    <lineage>
        <taxon>Eukaryota</taxon>
        <taxon>Metazoa</taxon>
        <taxon>Ecdysozoa</taxon>
        <taxon>Arthropoda</taxon>
        <taxon>Hexapoda</taxon>
        <taxon>Insecta</taxon>
        <taxon>Pterygota</taxon>
        <taxon>Neoptera</taxon>
        <taxon>Endopterygota</taxon>
        <taxon>Coleoptera</taxon>
        <taxon>Polyphaga</taxon>
        <taxon>Cucujiformia</taxon>
        <taxon>Coccinelloidea</taxon>
        <taxon>Coccinellidae</taxon>
        <taxon>Epilachninae</taxon>
        <taxon>Epilachnini</taxon>
        <taxon>Henosepilachna</taxon>
    </lineage>
</organism>
<dbReference type="AlphaFoldDB" id="A0AAW1TI78"/>
<reference evidence="1 2" key="1">
    <citation type="submission" date="2023-03" db="EMBL/GenBank/DDBJ databases">
        <title>Genome insight into feeding habits of ladybird beetles.</title>
        <authorList>
            <person name="Li H.-S."/>
            <person name="Huang Y.-H."/>
            <person name="Pang H."/>
        </authorList>
    </citation>
    <scope>NUCLEOTIDE SEQUENCE [LARGE SCALE GENOMIC DNA]</scope>
    <source>
        <strain evidence="1">SYSU_2023b</strain>
        <tissue evidence="1">Whole body</tissue>
    </source>
</reference>
<evidence type="ECO:0000313" key="1">
    <source>
        <dbReference type="EMBL" id="KAK9870266.1"/>
    </source>
</evidence>
<comment type="caution">
    <text evidence="1">The sequence shown here is derived from an EMBL/GenBank/DDBJ whole genome shotgun (WGS) entry which is preliminary data.</text>
</comment>
<dbReference type="Proteomes" id="UP001431783">
    <property type="component" value="Unassembled WGS sequence"/>
</dbReference>
<accession>A0AAW1TI78</accession>
<proteinExistence type="predicted"/>
<sequence>MIGSYFCQKSNEHLYLVAVYLPNILHTTITDHGIKETVFNTAKKTETWVKKYINYKQLHGILKDREEIHRLMLISCGNYLCRGCPGVIEGSQLN</sequence>
<evidence type="ECO:0000313" key="2">
    <source>
        <dbReference type="Proteomes" id="UP001431783"/>
    </source>
</evidence>
<gene>
    <name evidence="1" type="ORF">WA026_006354</name>
</gene>
<protein>
    <submittedName>
        <fullName evidence="1">Uncharacterized protein</fullName>
    </submittedName>
</protein>
<dbReference type="EMBL" id="JARQZJ010000002">
    <property type="protein sequence ID" value="KAK9870266.1"/>
    <property type="molecule type" value="Genomic_DNA"/>
</dbReference>
<keyword evidence="2" id="KW-1185">Reference proteome</keyword>